<protein>
    <submittedName>
        <fullName evidence="4">Proline iminopeptidase</fullName>
    </submittedName>
</protein>
<dbReference type="InterPro" id="IPR029058">
    <property type="entry name" value="AB_hydrolase_fold"/>
</dbReference>
<keyword evidence="5" id="KW-1185">Reference proteome</keyword>
<dbReference type="VEuPathDB" id="FungiDB:HMPREF1120_08045"/>
<evidence type="ECO:0000256" key="2">
    <source>
        <dbReference type="ARBA" id="ARBA00022801"/>
    </source>
</evidence>
<dbReference type="EMBL" id="JH226136">
    <property type="protein sequence ID" value="EHY60073.1"/>
    <property type="molecule type" value="Genomic_DNA"/>
</dbReference>
<dbReference type="InParanoid" id="H6CAA9"/>
<dbReference type="HOGENOM" id="CLU_020336_50_0_1"/>
<accession>H6CAA9</accession>
<dbReference type="PANTHER" id="PTHR43798:SF33">
    <property type="entry name" value="HYDROLASE, PUTATIVE (AFU_ORTHOLOGUE AFUA_2G14860)-RELATED"/>
    <property type="match status" value="1"/>
</dbReference>
<dbReference type="GO" id="GO:0016020">
    <property type="term" value="C:membrane"/>
    <property type="evidence" value="ECO:0007669"/>
    <property type="project" value="TreeGrafter"/>
</dbReference>
<dbReference type="InterPro" id="IPR050266">
    <property type="entry name" value="AB_hydrolase_sf"/>
</dbReference>
<dbReference type="Proteomes" id="UP000007304">
    <property type="component" value="Unassembled WGS sequence"/>
</dbReference>
<proteinExistence type="inferred from homology"/>
<feature type="domain" description="AB hydrolase-1" evidence="3">
    <location>
        <begin position="68"/>
        <end position="311"/>
    </location>
</feature>
<dbReference type="InterPro" id="IPR002410">
    <property type="entry name" value="Peptidase_S33"/>
</dbReference>
<evidence type="ECO:0000259" key="3">
    <source>
        <dbReference type="Pfam" id="PF00561"/>
    </source>
</evidence>
<dbReference type="GO" id="GO:0008233">
    <property type="term" value="F:peptidase activity"/>
    <property type="evidence" value="ECO:0007669"/>
    <property type="project" value="InterPro"/>
</dbReference>
<dbReference type="AlphaFoldDB" id="H6CAA9"/>
<dbReference type="OMA" id="EKYFDYT"/>
<dbReference type="SUPFAM" id="SSF53474">
    <property type="entry name" value="alpha/beta-Hydrolases"/>
    <property type="match status" value="1"/>
</dbReference>
<dbReference type="PRINTS" id="PR00793">
    <property type="entry name" value="PROAMNOPTASE"/>
</dbReference>
<dbReference type="InterPro" id="IPR000073">
    <property type="entry name" value="AB_hydrolase_1"/>
</dbReference>
<sequence>MRYVPVYEASPRVLCSWLFVPGALKCDRTLLISRRPLIVPYKLNTMVEFIEINGARLAYRLVGVENAPLIITLHGGRGFGDHKSDFTAYSPLADAFRVLSFDFRGHGQSSHTRPYTFDQIVQDIEGLRRHFARPDGRVIICGGSFGGYLAQQYAIKHASHISHLILRGTAPSHHHEERAIKVLEQRLHKAPSLSVDMLRNKIFDRFESDLEFQLVMHAAAPLYSEAFDPDRALRKSLETKFSAEAHNDLYSKSEKFFDYRDSLDKITAKTLVIVGEQDWICPPAESEFIASHIPGARLRVFQNANHNVHLEQNAAVIAEIRQHLKMTS</sequence>
<organism evidence="4 5">
    <name type="scientific">Exophiala dermatitidis (strain ATCC 34100 / CBS 525.76 / NIH/UT8656)</name>
    <name type="common">Black yeast</name>
    <name type="synonym">Wangiella dermatitidis</name>
    <dbReference type="NCBI Taxonomy" id="858893"/>
    <lineage>
        <taxon>Eukaryota</taxon>
        <taxon>Fungi</taxon>
        <taxon>Dikarya</taxon>
        <taxon>Ascomycota</taxon>
        <taxon>Pezizomycotina</taxon>
        <taxon>Eurotiomycetes</taxon>
        <taxon>Chaetothyriomycetidae</taxon>
        <taxon>Chaetothyriales</taxon>
        <taxon>Herpotrichiellaceae</taxon>
        <taxon>Exophiala</taxon>
    </lineage>
</organism>
<evidence type="ECO:0000256" key="1">
    <source>
        <dbReference type="ARBA" id="ARBA00010088"/>
    </source>
</evidence>
<keyword evidence="2" id="KW-0378">Hydrolase</keyword>
<dbReference type="Pfam" id="PF00561">
    <property type="entry name" value="Abhydrolase_1"/>
    <property type="match status" value="1"/>
</dbReference>
<dbReference type="GeneID" id="20312684"/>
<comment type="similarity">
    <text evidence="1">Belongs to the peptidase S33 family.</text>
</comment>
<dbReference type="STRING" id="858893.H6CAA9"/>
<dbReference type="RefSeq" id="XP_009160534.1">
    <property type="nucleotide sequence ID" value="XM_009162286.1"/>
</dbReference>
<reference evidence="4" key="1">
    <citation type="submission" date="2011-07" db="EMBL/GenBank/DDBJ databases">
        <title>The Genome Sequence of Exophiala (Wangiella) dermatitidis NIH/UT8656.</title>
        <authorList>
            <consortium name="The Broad Institute Genome Sequencing Platform"/>
            <person name="Cuomo C."/>
            <person name="Wang Z."/>
            <person name="Hunicke-Smith S."/>
            <person name="Szanislo P.J."/>
            <person name="Earl A."/>
            <person name="Young S.K."/>
            <person name="Zeng Q."/>
            <person name="Gargeya S."/>
            <person name="Fitzgerald M."/>
            <person name="Haas B."/>
            <person name="Abouelleil A."/>
            <person name="Alvarado L."/>
            <person name="Arachchi H.M."/>
            <person name="Berlin A."/>
            <person name="Brown A."/>
            <person name="Chapman S.B."/>
            <person name="Chen Z."/>
            <person name="Dunbar C."/>
            <person name="Freedman E."/>
            <person name="Gearin G."/>
            <person name="Gellesch M."/>
            <person name="Goldberg J."/>
            <person name="Griggs A."/>
            <person name="Gujja S."/>
            <person name="Heiman D."/>
            <person name="Howarth C."/>
            <person name="Larson L."/>
            <person name="Lui A."/>
            <person name="MacDonald P.J.P."/>
            <person name="Montmayeur A."/>
            <person name="Murphy C."/>
            <person name="Neiman D."/>
            <person name="Pearson M."/>
            <person name="Priest M."/>
            <person name="Roberts A."/>
            <person name="Saif S."/>
            <person name="Shea T."/>
            <person name="Shenoy N."/>
            <person name="Sisk P."/>
            <person name="Stolte C."/>
            <person name="Sykes S."/>
            <person name="Wortman J."/>
            <person name="Nusbaum C."/>
            <person name="Birren B."/>
        </authorList>
    </citation>
    <scope>NUCLEOTIDE SEQUENCE</scope>
    <source>
        <strain evidence="4">NIH/UT8656</strain>
    </source>
</reference>
<dbReference type="GO" id="GO:0006508">
    <property type="term" value="P:proteolysis"/>
    <property type="evidence" value="ECO:0007669"/>
    <property type="project" value="InterPro"/>
</dbReference>
<dbReference type="PRINTS" id="PR00111">
    <property type="entry name" value="ABHYDROLASE"/>
</dbReference>
<dbReference type="Gene3D" id="3.40.50.1820">
    <property type="entry name" value="alpha/beta hydrolase"/>
    <property type="match status" value="1"/>
</dbReference>
<evidence type="ECO:0000313" key="4">
    <source>
        <dbReference type="EMBL" id="EHY60073.1"/>
    </source>
</evidence>
<gene>
    <name evidence="4" type="ORF">HMPREF1120_08045</name>
</gene>
<dbReference type="eggNOG" id="ENOG502QPPY">
    <property type="taxonomic scope" value="Eukaryota"/>
</dbReference>
<evidence type="ECO:0000313" key="5">
    <source>
        <dbReference type="Proteomes" id="UP000007304"/>
    </source>
</evidence>
<dbReference type="PANTHER" id="PTHR43798">
    <property type="entry name" value="MONOACYLGLYCEROL LIPASE"/>
    <property type="match status" value="1"/>
</dbReference>
<name>H6CAA9_EXODN</name>